<reference evidence="1 2" key="1">
    <citation type="submission" date="2018-09" db="EMBL/GenBank/DDBJ databases">
        <title>YIM PH21274 draft genome.</title>
        <authorList>
            <person name="Miao C."/>
        </authorList>
    </citation>
    <scope>NUCLEOTIDE SEQUENCE [LARGE SCALE GENOMIC DNA]</scope>
    <source>
        <strain evidence="1 2">YIM PH 21724</strain>
    </source>
</reference>
<organism evidence="1 2">
    <name type="scientific">Nocardia panacis</name>
    <dbReference type="NCBI Taxonomy" id="2340916"/>
    <lineage>
        <taxon>Bacteria</taxon>
        <taxon>Bacillati</taxon>
        <taxon>Actinomycetota</taxon>
        <taxon>Actinomycetes</taxon>
        <taxon>Mycobacteriales</taxon>
        <taxon>Nocardiaceae</taxon>
        <taxon>Nocardia</taxon>
    </lineage>
</organism>
<accession>A0A3A4L7A7</accession>
<dbReference type="InterPro" id="IPR009282">
    <property type="entry name" value="DUF937"/>
</dbReference>
<dbReference type="Pfam" id="PF06078">
    <property type="entry name" value="DUF937"/>
    <property type="match status" value="1"/>
</dbReference>
<proteinExistence type="predicted"/>
<evidence type="ECO:0000313" key="2">
    <source>
        <dbReference type="Proteomes" id="UP000266677"/>
    </source>
</evidence>
<dbReference type="OrthoDB" id="3577641at2"/>
<dbReference type="AlphaFoldDB" id="A0A3A4L7A7"/>
<evidence type="ECO:0000313" key="1">
    <source>
        <dbReference type="EMBL" id="RJO78772.1"/>
    </source>
</evidence>
<dbReference type="RefSeq" id="WP_120038230.1">
    <property type="nucleotide sequence ID" value="NZ_QZFU01000012.1"/>
</dbReference>
<gene>
    <name evidence="1" type="ORF">D5S18_04355</name>
</gene>
<keyword evidence="2" id="KW-1185">Reference proteome</keyword>
<name>A0A3A4L7A7_9NOCA</name>
<protein>
    <submittedName>
        <fullName evidence="1">DUF937 domain-containing protein</fullName>
    </submittedName>
</protein>
<dbReference type="EMBL" id="QZFU01000012">
    <property type="protein sequence ID" value="RJO78772.1"/>
    <property type="molecule type" value="Genomic_DNA"/>
</dbReference>
<comment type="caution">
    <text evidence="1">The sequence shown here is derived from an EMBL/GenBank/DDBJ whole genome shotgun (WGS) entry which is preliminary data.</text>
</comment>
<dbReference type="Proteomes" id="UP000266677">
    <property type="component" value="Unassembled WGS sequence"/>
</dbReference>
<sequence>MTSFDDLLALVPIAQIAAKLGVDESTAASAVQAALPTLLGGLQAGADHPEGASTLVDTLAGHGELVEGDGAVDIDRVDVHAGSRIVDDVFGADQSNVISTLGATDGAGGNDLMAQVLPILAPIVLAYLAKQLGGAQGGSTGAIGEILGGLLGGGGAKSTSIGSAVGEALAKNAGPAIGKVLGGLFGKK</sequence>